<dbReference type="Proteomes" id="UP000239899">
    <property type="component" value="Unassembled WGS sequence"/>
</dbReference>
<feature type="compositionally biased region" description="Low complexity" evidence="1">
    <location>
        <begin position="242"/>
        <end position="256"/>
    </location>
</feature>
<comment type="caution">
    <text evidence="3">The sequence shown here is derived from an EMBL/GenBank/DDBJ whole genome shotgun (WGS) entry which is preliminary data.</text>
</comment>
<keyword evidence="2" id="KW-1133">Transmembrane helix</keyword>
<feature type="region of interest" description="Disordered" evidence="1">
    <location>
        <begin position="161"/>
        <end position="388"/>
    </location>
</feature>
<sequence>MPAPSQLTARRAACAMPPSACSRRLPPPPPLAHPASARRAGGAAAPRRAVLALARRYTGRSTDQQQPPPDPNRRVRTRRAPAERRSASEDANFSAELFVLFGLPALVLVLSYAFNDPGALLISLPLLMLIPGIRDVLLALVTDGIRAARNGWRFVSLDSQDLSDSEYERPQPAQQRAEWREAQAQRRAQAWLRAQEEQQPPPPPPPQPVWQAQQQPEWSRRVRPPPPPPEYELRPGEYSVLPPSSTAAASPRSPFADGWPEDGSFCDLPHSPFAPDWQVHQQQQQAYAHQPYAQQQPHPQQQGAWASPSTFGGAGAWQGEMPAAAAERVAASRRRRAARSGGSRSAAAPAAVAGSREAQRAAAASPGRSQQAGRLVRPASKGRVGVDMGRERDTTPLLLRPIFALIPFLRYWGGFL</sequence>
<evidence type="ECO:0000256" key="2">
    <source>
        <dbReference type="SAM" id="Phobius"/>
    </source>
</evidence>
<feature type="transmembrane region" description="Helical" evidence="2">
    <location>
        <begin position="397"/>
        <end position="413"/>
    </location>
</feature>
<name>A0A2P6TYP2_CHLSO</name>
<feature type="compositionally biased region" description="Low complexity" evidence="1">
    <location>
        <begin position="33"/>
        <end position="56"/>
    </location>
</feature>
<dbReference type="OrthoDB" id="515858at2759"/>
<feature type="compositionally biased region" description="Pro residues" evidence="1">
    <location>
        <begin position="199"/>
        <end position="208"/>
    </location>
</feature>
<feature type="compositionally biased region" description="Low complexity" evidence="1">
    <location>
        <begin position="339"/>
        <end position="373"/>
    </location>
</feature>
<reference evidence="3 4" key="1">
    <citation type="journal article" date="2018" name="Plant J.">
        <title>Genome sequences of Chlorella sorokiniana UTEX 1602 and Micractinium conductrix SAG 241.80: implications to maltose excretion by a green alga.</title>
        <authorList>
            <person name="Arriola M.B."/>
            <person name="Velmurugan N."/>
            <person name="Zhang Y."/>
            <person name="Plunkett M.H."/>
            <person name="Hondzo H."/>
            <person name="Barney B.M."/>
        </authorList>
    </citation>
    <scope>NUCLEOTIDE SEQUENCE [LARGE SCALE GENOMIC DNA]</scope>
    <source>
        <strain evidence="4">UTEX 1602</strain>
    </source>
</reference>
<feature type="transmembrane region" description="Helical" evidence="2">
    <location>
        <begin position="120"/>
        <end position="141"/>
    </location>
</feature>
<feature type="region of interest" description="Disordered" evidence="1">
    <location>
        <begin position="1"/>
        <end position="87"/>
    </location>
</feature>
<gene>
    <name evidence="3" type="ORF">C2E21_2623</name>
</gene>
<feature type="transmembrane region" description="Helical" evidence="2">
    <location>
        <begin position="93"/>
        <end position="114"/>
    </location>
</feature>
<evidence type="ECO:0000256" key="1">
    <source>
        <dbReference type="SAM" id="MobiDB-lite"/>
    </source>
</evidence>
<protein>
    <submittedName>
        <fullName evidence="3">Uncharacterized protein</fullName>
    </submittedName>
</protein>
<proteinExistence type="predicted"/>
<dbReference type="EMBL" id="LHPG02000004">
    <property type="protein sequence ID" value="PRW59178.1"/>
    <property type="molecule type" value="Genomic_DNA"/>
</dbReference>
<keyword evidence="2" id="KW-0472">Membrane</keyword>
<evidence type="ECO:0000313" key="4">
    <source>
        <dbReference type="Proteomes" id="UP000239899"/>
    </source>
</evidence>
<evidence type="ECO:0000313" key="3">
    <source>
        <dbReference type="EMBL" id="PRW59178.1"/>
    </source>
</evidence>
<keyword evidence="4" id="KW-1185">Reference proteome</keyword>
<accession>A0A2P6TYP2</accession>
<feature type="compositionally biased region" description="Low complexity" evidence="1">
    <location>
        <begin position="280"/>
        <end position="302"/>
    </location>
</feature>
<dbReference type="AlphaFoldDB" id="A0A2P6TYP2"/>
<keyword evidence="2" id="KW-0812">Transmembrane</keyword>
<organism evidence="3 4">
    <name type="scientific">Chlorella sorokiniana</name>
    <name type="common">Freshwater green alga</name>
    <dbReference type="NCBI Taxonomy" id="3076"/>
    <lineage>
        <taxon>Eukaryota</taxon>
        <taxon>Viridiplantae</taxon>
        <taxon>Chlorophyta</taxon>
        <taxon>core chlorophytes</taxon>
        <taxon>Trebouxiophyceae</taxon>
        <taxon>Chlorellales</taxon>
        <taxon>Chlorellaceae</taxon>
        <taxon>Chlorella clade</taxon>
        <taxon>Chlorella</taxon>
    </lineage>
</organism>